<dbReference type="SMART" id="SM00419">
    <property type="entry name" value="HTH_CRP"/>
    <property type="match status" value="1"/>
</dbReference>
<dbReference type="InterPro" id="IPR014710">
    <property type="entry name" value="RmlC-like_jellyroll"/>
</dbReference>
<dbReference type="GO" id="GO:0045893">
    <property type="term" value="P:positive regulation of DNA-templated transcription"/>
    <property type="evidence" value="ECO:0007669"/>
    <property type="project" value="UniProtKB-ARBA"/>
</dbReference>
<gene>
    <name evidence="14" type="primary">fnr</name>
    <name evidence="14" type="ORF">Voc01_095870</name>
</gene>
<dbReference type="FunFam" id="1.10.10.10:FF:000019">
    <property type="entry name" value="Crp/Fnr family transcriptional regulator"/>
    <property type="match status" value="1"/>
</dbReference>
<accession>A0A8J4A6B6</accession>
<dbReference type="InterPro" id="IPR050397">
    <property type="entry name" value="Env_Response_Regulators"/>
</dbReference>
<evidence type="ECO:0000313" key="15">
    <source>
        <dbReference type="Proteomes" id="UP000635606"/>
    </source>
</evidence>
<dbReference type="SUPFAM" id="SSF46785">
    <property type="entry name" value="Winged helix' DNA-binding domain"/>
    <property type="match status" value="1"/>
</dbReference>
<evidence type="ECO:0000313" key="14">
    <source>
        <dbReference type="EMBL" id="GIJ74670.1"/>
    </source>
</evidence>
<keyword evidence="15" id="KW-1185">Reference proteome</keyword>
<evidence type="ECO:0000256" key="7">
    <source>
        <dbReference type="ARBA" id="ARBA00023159"/>
    </source>
</evidence>
<dbReference type="Gene3D" id="2.60.120.10">
    <property type="entry name" value="Jelly Rolls"/>
    <property type="match status" value="1"/>
</dbReference>
<dbReference type="CDD" id="cd00038">
    <property type="entry name" value="CAP_ED"/>
    <property type="match status" value="1"/>
</dbReference>
<protein>
    <recommendedName>
        <fullName evidence="11">CRP-like cAMP-activated global transcriptional regulator</fullName>
    </recommendedName>
    <alternativeName>
        <fullName evidence="10">cAMP receptor protein</fullName>
    </alternativeName>
    <alternativeName>
        <fullName evidence="9">cAMP regulatory protein</fullName>
    </alternativeName>
</protein>
<evidence type="ECO:0000256" key="11">
    <source>
        <dbReference type="ARBA" id="ARBA00068047"/>
    </source>
</evidence>
<dbReference type="PRINTS" id="PR00103">
    <property type="entry name" value="CAMPKINASE"/>
</dbReference>
<comment type="caution">
    <text evidence="14">The sequence shown here is derived from an EMBL/GenBank/DDBJ whole genome shotgun (WGS) entry which is preliminary data.</text>
</comment>
<dbReference type="InterPro" id="IPR018488">
    <property type="entry name" value="cNMP-bd_CS"/>
</dbReference>
<keyword evidence="2" id="KW-0116">cAMP-binding</keyword>
<dbReference type="SMART" id="SM00100">
    <property type="entry name" value="cNMP"/>
    <property type="match status" value="1"/>
</dbReference>
<evidence type="ECO:0000256" key="5">
    <source>
        <dbReference type="ARBA" id="ARBA00023125"/>
    </source>
</evidence>
<dbReference type="InterPro" id="IPR036388">
    <property type="entry name" value="WH-like_DNA-bd_sf"/>
</dbReference>
<keyword evidence="1" id="KW-0678">Repressor</keyword>
<dbReference type="PROSITE" id="PS51063">
    <property type="entry name" value="HTH_CRP_2"/>
    <property type="match status" value="1"/>
</dbReference>
<feature type="domain" description="HTH crp-type" evidence="13">
    <location>
        <begin position="153"/>
        <end position="226"/>
    </location>
</feature>
<dbReference type="GO" id="GO:0030552">
    <property type="term" value="F:cAMP binding"/>
    <property type="evidence" value="ECO:0007669"/>
    <property type="project" value="UniProtKB-KW"/>
</dbReference>
<dbReference type="GO" id="GO:0003700">
    <property type="term" value="F:DNA-binding transcription factor activity"/>
    <property type="evidence" value="ECO:0007669"/>
    <property type="project" value="UniProtKB-ARBA"/>
</dbReference>
<evidence type="ECO:0000256" key="2">
    <source>
        <dbReference type="ARBA" id="ARBA00022566"/>
    </source>
</evidence>
<keyword evidence="5" id="KW-0238">DNA-binding</keyword>
<evidence type="ECO:0000256" key="4">
    <source>
        <dbReference type="ARBA" id="ARBA00023015"/>
    </source>
</evidence>
<keyword evidence="7" id="KW-0010">Activator</keyword>
<dbReference type="FunFam" id="2.60.120.10:FF:000003">
    <property type="entry name" value="Crp/Fnr family transcriptional regulator"/>
    <property type="match status" value="1"/>
</dbReference>
<dbReference type="PROSITE" id="PS50042">
    <property type="entry name" value="CNMP_BINDING_3"/>
    <property type="match status" value="1"/>
</dbReference>
<dbReference type="PANTHER" id="PTHR24567:SF74">
    <property type="entry name" value="HTH-TYPE TRANSCRIPTIONAL REGULATOR ARCR"/>
    <property type="match status" value="1"/>
</dbReference>
<evidence type="ECO:0000256" key="3">
    <source>
        <dbReference type="ARBA" id="ARBA00022741"/>
    </source>
</evidence>
<name>A0A8J4A6B6_9ACTN</name>
<keyword evidence="6" id="KW-0114">cAMP</keyword>
<dbReference type="SUPFAM" id="SSF51206">
    <property type="entry name" value="cAMP-binding domain-like"/>
    <property type="match status" value="1"/>
</dbReference>
<keyword evidence="8" id="KW-0804">Transcription</keyword>
<evidence type="ECO:0000256" key="10">
    <source>
        <dbReference type="ARBA" id="ARBA00033082"/>
    </source>
</evidence>
<sequence length="234" mass="25554">MRAGSEVGAMDEVLARSGIFQGVDADAAESLAKELEYVEARKGEVVFNEGDPGDSLYIVLSGKIKLGRRAADGRQNLLALTGPSDMIGELSLFDPGPRTATATAVTDARLARLRKTALRPWLTNRPEIAEQLLRVLARRLRRTNDTLADLIFTDVPGRVAKNLLQMAGRFGNRDGGVLRVTHDLTQEELAQLVGASRETVNKALADFASRGWLRLDGKSVIILDPERLARRARV</sequence>
<dbReference type="Gene3D" id="1.10.10.10">
    <property type="entry name" value="Winged helix-like DNA-binding domain superfamily/Winged helix DNA-binding domain"/>
    <property type="match status" value="1"/>
</dbReference>
<dbReference type="Pfam" id="PF13545">
    <property type="entry name" value="HTH_Crp_2"/>
    <property type="match status" value="1"/>
</dbReference>
<dbReference type="PANTHER" id="PTHR24567">
    <property type="entry name" value="CRP FAMILY TRANSCRIPTIONAL REGULATORY PROTEIN"/>
    <property type="match status" value="1"/>
</dbReference>
<keyword evidence="3" id="KW-0547">Nucleotide-binding</keyword>
<proteinExistence type="predicted"/>
<evidence type="ECO:0000256" key="1">
    <source>
        <dbReference type="ARBA" id="ARBA00022491"/>
    </source>
</evidence>
<feature type="domain" description="Cyclic nucleotide-binding" evidence="12">
    <location>
        <begin position="19"/>
        <end position="139"/>
    </location>
</feature>
<dbReference type="GO" id="GO:0005829">
    <property type="term" value="C:cytosol"/>
    <property type="evidence" value="ECO:0007669"/>
    <property type="project" value="TreeGrafter"/>
</dbReference>
<dbReference type="EMBL" id="BOPH01000142">
    <property type="protein sequence ID" value="GIJ74670.1"/>
    <property type="molecule type" value="Genomic_DNA"/>
</dbReference>
<evidence type="ECO:0000256" key="9">
    <source>
        <dbReference type="ARBA" id="ARBA00029868"/>
    </source>
</evidence>
<organism evidence="14 15">
    <name type="scientific">Virgisporangium ochraceum</name>
    <dbReference type="NCBI Taxonomy" id="65505"/>
    <lineage>
        <taxon>Bacteria</taxon>
        <taxon>Bacillati</taxon>
        <taxon>Actinomycetota</taxon>
        <taxon>Actinomycetes</taxon>
        <taxon>Micromonosporales</taxon>
        <taxon>Micromonosporaceae</taxon>
        <taxon>Virgisporangium</taxon>
    </lineage>
</organism>
<evidence type="ECO:0000256" key="8">
    <source>
        <dbReference type="ARBA" id="ARBA00023163"/>
    </source>
</evidence>
<reference evidence="14" key="1">
    <citation type="submission" date="2021-01" db="EMBL/GenBank/DDBJ databases">
        <title>Whole genome shotgun sequence of Virgisporangium ochraceum NBRC 16418.</title>
        <authorList>
            <person name="Komaki H."/>
            <person name="Tamura T."/>
        </authorList>
    </citation>
    <scope>NUCLEOTIDE SEQUENCE</scope>
    <source>
        <strain evidence="14">NBRC 16418</strain>
    </source>
</reference>
<evidence type="ECO:0000256" key="6">
    <source>
        <dbReference type="ARBA" id="ARBA00023149"/>
    </source>
</evidence>
<dbReference type="GO" id="GO:0003677">
    <property type="term" value="F:DNA binding"/>
    <property type="evidence" value="ECO:0007669"/>
    <property type="project" value="UniProtKB-KW"/>
</dbReference>
<dbReference type="Pfam" id="PF00027">
    <property type="entry name" value="cNMP_binding"/>
    <property type="match status" value="1"/>
</dbReference>
<keyword evidence="4" id="KW-0805">Transcription regulation</keyword>
<dbReference type="InterPro" id="IPR012318">
    <property type="entry name" value="HTH_CRP"/>
</dbReference>
<dbReference type="AlphaFoldDB" id="A0A8J4A6B6"/>
<dbReference type="PROSITE" id="PS00889">
    <property type="entry name" value="CNMP_BINDING_2"/>
    <property type="match status" value="1"/>
</dbReference>
<evidence type="ECO:0000259" key="12">
    <source>
        <dbReference type="PROSITE" id="PS50042"/>
    </source>
</evidence>
<dbReference type="InterPro" id="IPR036390">
    <property type="entry name" value="WH_DNA-bd_sf"/>
</dbReference>
<dbReference type="InterPro" id="IPR000595">
    <property type="entry name" value="cNMP-bd_dom"/>
</dbReference>
<evidence type="ECO:0000259" key="13">
    <source>
        <dbReference type="PROSITE" id="PS51063"/>
    </source>
</evidence>
<dbReference type="GO" id="GO:0045892">
    <property type="term" value="P:negative regulation of DNA-templated transcription"/>
    <property type="evidence" value="ECO:0007669"/>
    <property type="project" value="UniProtKB-ARBA"/>
</dbReference>
<dbReference type="InterPro" id="IPR018490">
    <property type="entry name" value="cNMP-bd_dom_sf"/>
</dbReference>
<dbReference type="Proteomes" id="UP000635606">
    <property type="component" value="Unassembled WGS sequence"/>
</dbReference>